<keyword evidence="2" id="KW-1133">Transmembrane helix</keyword>
<dbReference type="EMBL" id="HBGN01006156">
    <property type="protein sequence ID" value="CAD9317544.1"/>
    <property type="molecule type" value="Transcribed_RNA"/>
</dbReference>
<name>A0A6V2AAE9_9STRA</name>
<evidence type="ECO:0000256" key="2">
    <source>
        <dbReference type="SAM" id="Phobius"/>
    </source>
</evidence>
<feature type="transmembrane region" description="Helical" evidence="2">
    <location>
        <begin position="21"/>
        <end position="41"/>
    </location>
</feature>
<keyword evidence="2" id="KW-0472">Membrane</keyword>
<dbReference type="AlphaFoldDB" id="A0A6V2AAE9"/>
<reference evidence="4" key="1">
    <citation type="submission" date="2021-01" db="EMBL/GenBank/DDBJ databases">
        <authorList>
            <person name="Corre E."/>
            <person name="Pelletier E."/>
            <person name="Niang G."/>
            <person name="Scheremetjew M."/>
            <person name="Finn R."/>
            <person name="Kale V."/>
            <person name="Holt S."/>
            <person name="Cochrane G."/>
            <person name="Meng A."/>
            <person name="Brown T."/>
            <person name="Cohen L."/>
        </authorList>
    </citation>
    <scope>NUCLEOTIDE SEQUENCE</scope>
    <source>
        <strain evidence="5">GSO104</strain>
        <strain evidence="4">Pop2</strain>
    </source>
</reference>
<evidence type="ECO:0000313" key="5">
    <source>
        <dbReference type="EMBL" id="CAE4579648.1"/>
    </source>
</evidence>
<feature type="region of interest" description="Disordered" evidence="1">
    <location>
        <begin position="164"/>
        <end position="195"/>
    </location>
</feature>
<sequence length="195" mass="22052">MVKCRSRGGTEKKMRLVQMTWLAISAMTIIAAINTIAVAAAETKEGEHPDFIDYMSYLQKSESDRAAEEKMMHEHEEWLQTTWGGWAVRTLIYVGKNPFMYAVLDSIHNRNEANTVGAILFKNAVRLCIILAVILIVYSLGKIMQMIIGEEIIVEEHVILIDDTKKKGQPQQQTGDDDGASEIRRSARDKKKKVN</sequence>
<protein>
    <submittedName>
        <fullName evidence="4">Uncharacterized protein</fullName>
    </submittedName>
</protein>
<evidence type="ECO:0000256" key="1">
    <source>
        <dbReference type="SAM" id="MobiDB-lite"/>
    </source>
</evidence>
<gene>
    <name evidence="5" type="ORF">DBRI00130_LOCUS919</name>
    <name evidence="3" type="ORF">DBRI1063_LOCUS3952</name>
    <name evidence="4" type="ORF">DBRI1063_LOCUS3953</name>
</gene>
<accession>A0A6V2AAE9</accession>
<proteinExistence type="predicted"/>
<evidence type="ECO:0000313" key="3">
    <source>
        <dbReference type="EMBL" id="CAD9317544.1"/>
    </source>
</evidence>
<organism evidence="4">
    <name type="scientific">Ditylum brightwellii</name>
    <dbReference type="NCBI Taxonomy" id="49249"/>
    <lineage>
        <taxon>Eukaryota</taxon>
        <taxon>Sar</taxon>
        <taxon>Stramenopiles</taxon>
        <taxon>Ochrophyta</taxon>
        <taxon>Bacillariophyta</taxon>
        <taxon>Mediophyceae</taxon>
        <taxon>Lithodesmiophycidae</taxon>
        <taxon>Lithodesmiales</taxon>
        <taxon>Lithodesmiaceae</taxon>
        <taxon>Ditylum</taxon>
    </lineage>
</organism>
<dbReference type="EMBL" id="HBNS01001156">
    <property type="protein sequence ID" value="CAE4579648.1"/>
    <property type="molecule type" value="Transcribed_RNA"/>
</dbReference>
<keyword evidence="2" id="KW-0812">Transmembrane</keyword>
<feature type="transmembrane region" description="Helical" evidence="2">
    <location>
        <begin position="124"/>
        <end position="141"/>
    </location>
</feature>
<evidence type="ECO:0000313" key="4">
    <source>
        <dbReference type="EMBL" id="CAD9317545.1"/>
    </source>
</evidence>
<dbReference type="EMBL" id="HBGN01006157">
    <property type="protein sequence ID" value="CAD9317545.1"/>
    <property type="molecule type" value="Transcribed_RNA"/>
</dbReference>